<keyword evidence="2" id="KW-0964">Secreted</keyword>
<proteinExistence type="predicted"/>
<evidence type="ECO:0000313" key="3">
    <source>
        <dbReference type="EMBL" id="MCF2872357.1"/>
    </source>
</evidence>
<dbReference type="InterPro" id="IPR001343">
    <property type="entry name" value="Hemolysn_Ca-bd"/>
</dbReference>
<name>A0ABS9CZ66_9RHOB</name>
<dbReference type="Gene3D" id="2.150.10.10">
    <property type="entry name" value="Serralysin-like metalloprotease, C-terminal"/>
    <property type="match status" value="3"/>
</dbReference>
<reference evidence="3 4" key="1">
    <citation type="submission" date="2022-01" db="EMBL/GenBank/DDBJ databases">
        <title>Octadecabacter sp. nov., isolated from a marine alga.</title>
        <authorList>
            <person name="Jin M.S."/>
            <person name="Kim H.M."/>
            <person name="Han D.M."/>
            <person name="Jung J.J."/>
            <person name="Jeon C.O."/>
        </authorList>
    </citation>
    <scope>NUCLEOTIDE SEQUENCE [LARGE SCALE GENOMIC DNA]</scope>
    <source>
        <strain evidence="3 4">G9-8</strain>
    </source>
</reference>
<organism evidence="3 4">
    <name type="scientific">Octadecabacter dasysiphoniae</name>
    <dbReference type="NCBI Taxonomy" id="2909341"/>
    <lineage>
        <taxon>Bacteria</taxon>
        <taxon>Pseudomonadati</taxon>
        <taxon>Pseudomonadota</taxon>
        <taxon>Alphaproteobacteria</taxon>
        <taxon>Rhodobacterales</taxon>
        <taxon>Roseobacteraceae</taxon>
        <taxon>Octadecabacter</taxon>
    </lineage>
</organism>
<dbReference type="PANTHER" id="PTHR38340">
    <property type="entry name" value="S-LAYER PROTEIN"/>
    <property type="match status" value="1"/>
</dbReference>
<dbReference type="InterPro" id="IPR050557">
    <property type="entry name" value="RTX_toxin/Mannuronan_C5-epim"/>
</dbReference>
<comment type="subcellular location">
    <subcellularLocation>
        <location evidence="1">Secreted</location>
    </subcellularLocation>
</comment>
<dbReference type="EMBL" id="JAKGAQ010000004">
    <property type="protein sequence ID" value="MCF2872357.1"/>
    <property type="molecule type" value="Genomic_DNA"/>
</dbReference>
<comment type="caution">
    <text evidence="3">The sequence shown here is derived from an EMBL/GenBank/DDBJ whole genome shotgun (WGS) entry which is preliminary data.</text>
</comment>
<dbReference type="InterPro" id="IPR011049">
    <property type="entry name" value="Serralysin-like_metalloprot_C"/>
</dbReference>
<evidence type="ECO:0000313" key="4">
    <source>
        <dbReference type="Proteomes" id="UP001200557"/>
    </source>
</evidence>
<dbReference type="Proteomes" id="UP001200557">
    <property type="component" value="Unassembled WGS sequence"/>
</dbReference>
<evidence type="ECO:0000256" key="2">
    <source>
        <dbReference type="ARBA" id="ARBA00022525"/>
    </source>
</evidence>
<dbReference type="SUPFAM" id="SSF51120">
    <property type="entry name" value="beta-Roll"/>
    <property type="match status" value="6"/>
</dbReference>
<dbReference type="InterPro" id="IPR018511">
    <property type="entry name" value="Hemolysin-typ_Ca-bd_CS"/>
</dbReference>
<dbReference type="PANTHER" id="PTHR38340:SF1">
    <property type="entry name" value="S-LAYER PROTEIN"/>
    <property type="match status" value="1"/>
</dbReference>
<sequence length="4564" mass="473899">MDKNEKLFELLEPRILLDASLDFSVSDTLDNVDTIEAMSALIRTFEDQFDPGEDGLLNLLRTELIDGLDGADDLFSIVEGQDGTGFGELEDIFERVRLSGMQVVEDYRTDLNAVFTDAVYTDTILDLRDTTRTYGVRDGMTEVGFLDNVGLLRINGVELAEGTTLSDYLRSADVTEQVFGSDLIWSDGNLSDRIDAYFDTFAVEYAPVTAGSDPLAPNYEPFREYTFVEDAAGILTTIVEFKAAFTEAYDNVIAAADTTALEQISLADVDKTGGGEIIRYSQTSVDEIAVSVDLPIIQTFLDKLDLAGNLRTIMPNDFSFLAQSGVFEYSITAATVVDDQGTTTAAIADVEDDTVTANLNMANFGLAGDPLDPTGIEALFEFGVPDAVAGDINNLFEIGGAPETDVGFLTGTLTSIETGRFGLFDAGNTWTGLAFDGTVIATVDPTIGLTQSSVLGGRGAVDFALRATELDADPANAASQLVELDQAAELELVRYNFDMNLPLSLDAATGIGFGASLTQAVTIGQIAADTTVAAFDDAVDVDFAITSFAGVDAELIEPLNRIANTFYDTGTDVVETFFDALGDGVASVLGNAGFTLGIPLTDFDMTESFGQIADVFQSIPDLFAASPEDFGFPETVGSVGLLNIDETGIFVDLATDQTSQTGSVLTDAQLDALALETSLNFVIVGFDTNDVETRTDVPVDITGWAERDVYGNITDESLVVLAGLIEGQLASFGWAVSIASRAFNFAVTGPGAIQNVSMESIAGTTNLRDLGFKLSQLNTGTQNGTEIASLDVHREIGTVGLEALDLDVLKGMSSVRFEIVVDDEVQLVNVVQPTGGWGANTAGDLAQGFVNEINAALVLKGIDISVAKAFVGADPALEFSLGGDADGRYKIGLDLESLKRANSLQGMLGWMADTVGNIPCIPDFEVNVDIETGEVIFDFEPFVACSIDSDGNIVTGIPSVSAGLSIDNTSLGEFSNVDLQAQLDGTLSAELNVAAGFNIFDIQADFTANGEIGSAILDNVFFDQLSMNAVLDAQATNIVAGLDLGMVEIGVGTGAGGPDPANFIAINTELDITIVGQSDGAFSNRLTGAQLITLGTDTGPGSRLTDLLGRVDLEGGIAVIPYPASGDDDVVIEGAVAGERVDFDLPASTLADPDDAAAEDRQNVLDLITIQNGDDRVDGQDYVMVAMNLEGIDLGFGGLTPSIDEPIFASIGDIFDPINTTSVVFDIAELACLTLVDPNLILDALIGLGDVIEIYEDNLESFFPFLFEDVPLLNDSLMATFDFTSGFNDALQDLRDEGGFSFENINSVFASVFGADVVTINLVTAGGACELIFDLDISFLDDFTQEIPFNFNLVDLLGTAGLSALIDGADDNLDSDEQGDESADVLGDLLTNLVDARADAALVLDPELGLNLSFGIDIAALGGLTLANATATTTLEEIANVTSVITNGAGFDDLRVNWVDATDGKQASYAIDIDALLPQAEGEPDATIQDVVTALQAAFDADANGLVVELADNAGDLTIEIKDPNSTARDPAGVLALFADPIDTAALTAEGGVQPVLAEAGEYPVRSIALADPVDPTLGYTFDIVIAGTAPISIDVPADGARDDEGFVAALNTALNTANPAIPAATNNTILIANSGLDAGDMSGDSTPLLRLLLARLDDDTGAITLETTAFANSQGWDEFSIAITDTAGALFGGPAEDAGGAFEALAEADPYVPRAITMMGLDTIVPDEFEPRVLVVAPPLPVAAVLPLPSDGFTLSVNITVPGSTATDTIDLVIAEDLTPLTPRTPQELVDALNDALRFSAPDTMRTLNLGTLTTSTETGAAEVTDILAGNVFAFELNDLGLVSITTTSALKIVGLPEFGFSLEYTAVKAGLQTGGAAFGNIHGTGSDWEATDASKGYSFAIQIADGDPIDVIVEEDFSRVTRADFVDGLNAALVNAGVDRSLISDTAVIGTTTTLSQILRFVADGTDLTLQSTNFAQVNGYNEFTFAVVGNDISHDVTFEVLELEKSNIARALGFKSLIELSDILNDPSLDVVEGDVSSSVLKAKDITHDAPIIFIDTEGDNATRISANLSLGTPEGLNMVLALGPLEVGIEGGSAFIGASGGEGRGYVAGVVEDIDGKDDGRYDLAHLYGIFQSDDPDFLPLFGLDVDFETRIDLPFSGGFGLLNPDDHGFVYESTLLRTTGNPADPNDNSVSARALFDTAEAALVELYTADINATDAEAARAAAIALLDTHFVGDAQALALIGLALTQDELDGLIDPIADLAKFGDTRAGERDATTNLLPADYYTPTGDAEYGPHFIELNLPGVGLFDCAGILDLLNNPQAIINGLDMMAGTIQGFIDDFMGDLDLPVIGDNLALGAGFFDDFIYDALDEVRADLERPIDPAVSDALPTSLDLINVLLNRALNLMFDPNDTSADQQYIAAAVIDNGEPAIYGALSFDFEVFNADLNVDLALEIPGLNLDVDAGDGIHLRTVLDIDLGFGLDCEGFFVLNDVDSPEIALTFEASLIDFDPTTADTFEAGMSIGGVLEVSATPTAGTDNLVRATIGLDLFGASGIATGTGLEIDRAYAFSEPEFAAMGGGAVPLDANRFDNTVYLSQIDFGDFATFTLDVTVDLNLDLTIGFGSGSFVPEITTKFIFTAEIPQLVLGEPISTDILITDLKFDDIRLHTGNLGQIVGQVLNPITTLLEPITDVFKPLSETVPVSYAFSAAAAIFPILNVGTQITETLGTLADLPTSNPGGICIGTYNFLGFKNEVLLSNFRASDAIFTPCFDFVLDLGFSASVSGPGLDIKLPLLTDPSHALNLLLGNFDRVSLVEADFNLLQADINANISAAIVNTLNLPSWIGSAITGGFTANIDIDFDAGFTVGYDLAGVVNFANSYDPERLLDGIFLDAAPGALVDGSVRGTFGLNAGIAGASGNIGGDVTLTFTDPNNDGKLRLPELLAQIDLASTQTTLKGLLGSFFNGSVSFSAGLSIWGGINFPSPLPDLSFSTTVFQTELFNISLEPTLPDVAIADVIVSGANVTSVLNVGARAGGNLSSISQDANDVITINNNGFVSYTASGQVFSTKTALQTVNANAGIVIAAGEGTNTVDLSAMDRATSATITYTGDGNDTINLALDGTHVVFAGGGRDTINLTNGKGTYYIFAEDGADTLNLSTAAGGTVYVFAGEDFGMREQFLDTFSVSGKTIKTSVTEAEIAKQFTGGAVDLGPANVFENQFTRATQLTGQGDDEIVRIAGSGNANVFTGKGDDLISVTGTGDADIYTGAGNDQINFTGTGTTHTQAGAGADLVTFTGGSNTAYGWGAISQADEDSGTFDHLMRDDGDDIIIGEGGADTFYGQYGSDILGGGFGNDALFGGYDDDLMSGGVLEVRSLDKDGNVGATTITLTDPSAVKNLQTRLQVQTADAADGQDSLDGGAGSDILLGGGGNDTLSGGDGSDLVVGDYGQINVSANRTAETFVSTGMTSTTAGTDILNGGSGGDILVAGGAQDVTATETITDLVGNNTVFGDFGVAEGSRILELVNAFRAIASDTGTIDNITTGAGNDVIIGGERGDIINAGLGGDFVIGDLGSFVPGDGIVNNTYVQNGVVVANTSLLEGDDQISFGVAGADDLFDVALGGGGSDTITSVNGGLAALGDYGQIQLSAQGVRALLGLLPLSSTADADEIAAYNEQVALIERIVQSMETVDDTGAVYGDLGANPRYGDDSLTTTEGGNVFAIMGGNTDDGAGNMGGDTVNLADGLSYIITDDGRLTIDQIDDGAGSTFGQVKGESFSTEFAGNDTVTTANGRDIILTGDLADTVTAGDGLNIVMTDNGTLETADVLTASPTTLTSDAGAGDGNDTYFGGADDDLVVLGGGNSAGTTVTDSAVLGEGDNYAMGDSGQISITLGVDGSQAVSLVSDPVVVGNNDGIDQITAGSSDDFIVLGGGADIADLGDGITYVLASSGALNTTSATDGRLTVKIASADVVPDAVDGDDVITAGLGDDFVVLGLGADTANLGDGTVHIIGGEGTIDFERTAGGDRVLDMVSQLAVLSDLDGDETITAGSGDDFIILGLGDDYVETGDGENRVVGDQGRMALDTAAGTELLTFLSPELGGDDTVFGGAGDDSILLSQGDDYAETFGGEDLIAGDNATLTKNDVTGVHLLEADTQAFGGDDRILAGDGNDLIIGSFGADTIETGIGEDFALGDLGDITFRNATDVETLTYTTVDVGGNDVITATGTGSNILIGQFGDDIITGADDDDVLIGDLSELQLSSFENVLPGQSQVERIEAVVSIRPDLGFDDSLIGADGNDLLIGGFGADSLLGGDGQDFLFGDTVDVRRDYDPVTQIETLDLDTNFAFESGGYDIMDGEDGADILVGGLGADLFFGNTRTDLLAGDAFTGKYITFFPTGLTGTTPLREVDEVNFAGFSAVDVLTDAQVGTSLGVLGTGFLSTFGRDVFDEDHLSSTLDLITPPAQPIDASDRFGSDPVLFLRVIEGFFENEDIIRRISETVYFGVDLDLALEDLTLAFRAYLLDQGIMELHVDMVLFDAMLRRVLDDASDNPAPDADAVVPAGDGVVIQQIPA</sequence>
<keyword evidence="4" id="KW-1185">Reference proteome</keyword>
<dbReference type="PROSITE" id="PS00330">
    <property type="entry name" value="HEMOLYSIN_CALCIUM"/>
    <property type="match status" value="4"/>
</dbReference>
<gene>
    <name evidence="3" type="ORF">L0664_14880</name>
</gene>
<dbReference type="PRINTS" id="PR00313">
    <property type="entry name" value="CABNDNGRPT"/>
</dbReference>
<dbReference type="Pfam" id="PF00353">
    <property type="entry name" value="HemolysinCabind"/>
    <property type="match status" value="11"/>
</dbReference>
<evidence type="ECO:0000256" key="1">
    <source>
        <dbReference type="ARBA" id="ARBA00004613"/>
    </source>
</evidence>
<protein>
    <recommendedName>
        <fullName evidence="5">Calcium-binding protein</fullName>
    </recommendedName>
</protein>
<evidence type="ECO:0008006" key="5">
    <source>
        <dbReference type="Google" id="ProtNLM"/>
    </source>
</evidence>
<dbReference type="RefSeq" id="WP_235226688.1">
    <property type="nucleotide sequence ID" value="NZ_JAKGAQ010000004.1"/>
</dbReference>
<accession>A0ABS9CZ66</accession>